<accession>A0A9W8XJW3</accession>
<dbReference type="Proteomes" id="UP001140513">
    <property type="component" value="Unassembled WGS sequence"/>
</dbReference>
<evidence type="ECO:0000313" key="1">
    <source>
        <dbReference type="EMBL" id="KAJ4351483.1"/>
    </source>
</evidence>
<dbReference type="AlphaFoldDB" id="A0A9W8XJW3"/>
<sequence>MTRQSPERAADLKIIRFESIYPWPDWSFAALAVINPTTGTFDHHRAFYEGVRYSLKQIEDVHKLLSIPPITQFQEYVRTTDIKHSLADYKGVSTAAMRVTGNRSVYSSFWMGGMFAIEKLQQGDLPVAAMMEGFPQCLACFAEEFRAVYEKVVKEHGVQPEVTKYWSA</sequence>
<name>A0A9W8XJW3_9PLEO</name>
<dbReference type="GeneID" id="80910356"/>
<dbReference type="RefSeq" id="XP_056069839.1">
    <property type="nucleotide sequence ID" value="XM_056215592.1"/>
</dbReference>
<keyword evidence="2" id="KW-1185">Reference proteome</keyword>
<dbReference type="OrthoDB" id="3754729at2759"/>
<organism evidence="1 2">
    <name type="scientific">Didymosphaeria variabile</name>
    <dbReference type="NCBI Taxonomy" id="1932322"/>
    <lineage>
        <taxon>Eukaryota</taxon>
        <taxon>Fungi</taxon>
        <taxon>Dikarya</taxon>
        <taxon>Ascomycota</taxon>
        <taxon>Pezizomycotina</taxon>
        <taxon>Dothideomycetes</taxon>
        <taxon>Pleosporomycetidae</taxon>
        <taxon>Pleosporales</taxon>
        <taxon>Massarineae</taxon>
        <taxon>Didymosphaeriaceae</taxon>
        <taxon>Didymosphaeria</taxon>
    </lineage>
</organism>
<reference evidence="1" key="1">
    <citation type="submission" date="2022-10" db="EMBL/GenBank/DDBJ databases">
        <title>Tapping the CABI collections for fungal endophytes: first genome assemblies for Collariella, Neodidymelliopsis, Ascochyta clinopodiicola, Didymella pomorum, Didymosphaeria variabile, Neocosmospora piperis and Neocucurbitaria cava.</title>
        <authorList>
            <person name="Hill R."/>
        </authorList>
    </citation>
    <scope>NUCLEOTIDE SEQUENCE</scope>
    <source>
        <strain evidence="1">IMI 356815</strain>
    </source>
</reference>
<gene>
    <name evidence="1" type="ORF">N0V89_006826</name>
</gene>
<evidence type="ECO:0000313" key="2">
    <source>
        <dbReference type="Proteomes" id="UP001140513"/>
    </source>
</evidence>
<dbReference type="EMBL" id="JAPEUX010000005">
    <property type="protein sequence ID" value="KAJ4351483.1"/>
    <property type="molecule type" value="Genomic_DNA"/>
</dbReference>
<proteinExistence type="predicted"/>
<protein>
    <submittedName>
        <fullName evidence="1">Uncharacterized protein</fullName>
    </submittedName>
</protein>
<comment type="caution">
    <text evidence="1">The sequence shown here is derived from an EMBL/GenBank/DDBJ whole genome shotgun (WGS) entry which is preliminary data.</text>
</comment>